<dbReference type="PRINTS" id="PR01069">
    <property type="entry name" value="ACCCTRFRASEA"/>
</dbReference>
<evidence type="ECO:0000256" key="10">
    <source>
        <dbReference type="ARBA" id="ARBA00023160"/>
    </source>
</evidence>
<dbReference type="Pfam" id="PF03255">
    <property type="entry name" value="ACCA"/>
    <property type="match status" value="1"/>
</dbReference>
<keyword evidence="5" id="KW-0547">Nucleotide-binding</keyword>
<keyword evidence="8" id="KW-0067">ATP-binding</keyword>
<name>A0ABQ6K6F5_9MICO</name>
<dbReference type="InterPro" id="IPR011763">
    <property type="entry name" value="COA_CT_C"/>
</dbReference>
<comment type="pathway">
    <text evidence="1">Lipid metabolism; malonyl-CoA biosynthesis; malonyl-CoA from acetyl-CoA: step 1/1.</text>
</comment>
<reference evidence="14" key="1">
    <citation type="journal article" date="2019" name="Int. J. Syst. Evol. Microbiol.">
        <title>The Global Catalogue of Microorganisms (GCM) 10K type strain sequencing project: providing services to taxonomists for standard genome sequencing and annotation.</title>
        <authorList>
            <consortium name="The Broad Institute Genomics Platform"/>
            <consortium name="The Broad Institute Genome Sequencing Center for Infectious Disease"/>
            <person name="Wu L."/>
            <person name="Ma J."/>
        </authorList>
    </citation>
    <scope>NUCLEOTIDE SEQUENCE [LARGE SCALE GENOMIC DNA]</scope>
    <source>
        <strain evidence="14">NBRC 108894</strain>
    </source>
</reference>
<evidence type="ECO:0000256" key="1">
    <source>
        <dbReference type="ARBA" id="ARBA00004956"/>
    </source>
</evidence>
<protein>
    <recommendedName>
        <fullName evidence="2">acetyl-CoA carboxytransferase</fullName>
        <ecNumber evidence="2">2.1.3.15</ecNumber>
    </recommendedName>
</protein>
<evidence type="ECO:0000256" key="8">
    <source>
        <dbReference type="ARBA" id="ARBA00022840"/>
    </source>
</evidence>
<dbReference type="Proteomes" id="UP001157034">
    <property type="component" value="Unassembled WGS sequence"/>
</dbReference>
<dbReference type="EC" id="2.1.3.15" evidence="2"/>
<keyword evidence="4" id="KW-0808">Transferase</keyword>
<keyword evidence="9" id="KW-0443">Lipid metabolism</keyword>
<evidence type="ECO:0000313" key="13">
    <source>
        <dbReference type="EMBL" id="GMA96207.1"/>
    </source>
</evidence>
<evidence type="ECO:0000256" key="5">
    <source>
        <dbReference type="ARBA" id="ARBA00022741"/>
    </source>
</evidence>
<keyword evidence="14" id="KW-1185">Reference proteome</keyword>
<organism evidence="13 14">
    <name type="scientific">Pseudolysinimonas kribbensis</name>
    <dbReference type="NCBI Taxonomy" id="433641"/>
    <lineage>
        <taxon>Bacteria</taxon>
        <taxon>Bacillati</taxon>
        <taxon>Actinomycetota</taxon>
        <taxon>Actinomycetes</taxon>
        <taxon>Micrococcales</taxon>
        <taxon>Microbacteriaceae</taxon>
        <taxon>Pseudolysinimonas</taxon>
    </lineage>
</organism>
<dbReference type="PANTHER" id="PTHR42853:SF3">
    <property type="entry name" value="ACETYL-COENZYME A CARBOXYLASE CARBOXYL TRANSFERASE SUBUNIT ALPHA, CHLOROPLASTIC"/>
    <property type="match status" value="1"/>
</dbReference>
<keyword evidence="6" id="KW-0863">Zinc-finger</keyword>
<comment type="caution">
    <text evidence="13">The sequence shown here is derived from an EMBL/GenBank/DDBJ whole genome shotgun (WGS) entry which is preliminary data.</text>
</comment>
<keyword evidence="3" id="KW-0444">Lipid biosynthesis</keyword>
<dbReference type="PANTHER" id="PTHR42853">
    <property type="entry name" value="ACETYL-COENZYME A CARBOXYLASE CARBOXYL TRANSFERASE SUBUNIT ALPHA"/>
    <property type="match status" value="1"/>
</dbReference>
<keyword evidence="7" id="KW-0276">Fatty acid metabolism</keyword>
<dbReference type="PROSITE" id="PS50989">
    <property type="entry name" value="COA_CT_CTER"/>
    <property type="match status" value="1"/>
</dbReference>
<dbReference type="InterPro" id="IPR001095">
    <property type="entry name" value="Acetyl_CoA_COase_a_su"/>
</dbReference>
<feature type="domain" description="CoA carboxyltransferase C-terminal" evidence="12">
    <location>
        <begin position="1"/>
        <end position="190"/>
    </location>
</feature>
<dbReference type="RefSeq" id="WP_348534957.1">
    <property type="nucleotide sequence ID" value="NZ_BSVB01000001.1"/>
</dbReference>
<gene>
    <name evidence="13" type="ORF">GCM10025881_30310</name>
</gene>
<evidence type="ECO:0000256" key="11">
    <source>
        <dbReference type="ARBA" id="ARBA00049152"/>
    </source>
</evidence>
<evidence type="ECO:0000256" key="3">
    <source>
        <dbReference type="ARBA" id="ARBA00022516"/>
    </source>
</evidence>
<dbReference type="EMBL" id="BSVB01000001">
    <property type="protein sequence ID" value="GMA96207.1"/>
    <property type="molecule type" value="Genomic_DNA"/>
</dbReference>
<evidence type="ECO:0000256" key="2">
    <source>
        <dbReference type="ARBA" id="ARBA00011883"/>
    </source>
</evidence>
<accession>A0ABQ6K6F5</accession>
<evidence type="ECO:0000256" key="6">
    <source>
        <dbReference type="ARBA" id="ARBA00022771"/>
    </source>
</evidence>
<sequence>MLTALARLADTACVVVAQDRATQRRREPIGPGALRQVRRCIALASELRLPLVTVIDTPGAALSREAEEGGLAGEIARCLSDLLRLPSPTVSLLLGEGAGGAALALLPADRVVAAEHSWLAPLPPEGASAILHGGDISFAPELAAAQGVAVARLQEAGVVDLIVPESPDVATFSRDLVRAVSAALAEAADEPWSLRAPRRAQRYRRGQ</sequence>
<evidence type="ECO:0000256" key="9">
    <source>
        <dbReference type="ARBA" id="ARBA00023098"/>
    </source>
</evidence>
<evidence type="ECO:0000259" key="12">
    <source>
        <dbReference type="PROSITE" id="PS50989"/>
    </source>
</evidence>
<comment type="catalytic activity">
    <reaction evidence="11">
        <text>N(6)-carboxybiotinyl-L-lysyl-[protein] + acetyl-CoA = N(6)-biotinyl-L-lysyl-[protein] + malonyl-CoA</text>
        <dbReference type="Rhea" id="RHEA:54728"/>
        <dbReference type="Rhea" id="RHEA-COMP:10505"/>
        <dbReference type="Rhea" id="RHEA-COMP:10506"/>
        <dbReference type="ChEBI" id="CHEBI:57288"/>
        <dbReference type="ChEBI" id="CHEBI:57384"/>
        <dbReference type="ChEBI" id="CHEBI:83144"/>
        <dbReference type="ChEBI" id="CHEBI:83145"/>
        <dbReference type="EC" id="2.1.3.15"/>
    </reaction>
</comment>
<keyword evidence="10" id="KW-0275">Fatty acid biosynthesis</keyword>
<dbReference type="Gene3D" id="3.90.226.10">
    <property type="entry name" value="2-enoyl-CoA Hydratase, Chain A, domain 1"/>
    <property type="match status" value="1"/>
</dbReference>
<keyword evidence="6" id="KW-0479">Metal-binding</keyword>
<keyword evidence="6" id="KW-0862">Zinc</keyword>
<dbReference type="SUPFAM" id="SSF52096">
    <property type="entry name" value="ClpP/crotonase"/>
    <property type="match status" value="1"/>
</dbReference>
<evidence type="ECO:0000256" key="4">
    <source>
        <dbReference type="ARBA" id="ARBA00022679"/>
    </source>
</evidence>
<evidence type="ECO:0000256" key="7">
    <source>
        <dbReference type="ARBA" id="ARBA00022832"/>
    </source>
</evidence>
<proteinExistence type="predicted"/>
<dbReference type="InterPro" id="IPR029045">
    <property type="entry name" value="ClpP/crotonase-like_dom_sf"/>
</dbReference>
<evidence type="ECO:0000313" key="14">
    <source>
        <dbReference type="Proteomes" id="UP001157034"/>
    </source>
</evidence>